<organism evidence="2 3">
    <name type="scientific">Enterovirga rhinocerotis</name>
    <dbReference type="NCBI Taxonomy" id="1339210"/>
    <lineage>
        <taxon>Bacteria</taxon>
        <taxon>Pseudomonadati</taxon>
        <taxon>Pseudomonadota</taxon>
        <taxon>Alphaproteobacteria</taxon>
        <taxon>Hyphomicrobiales</taxon>
        <taxon>Methylobacteriaceae</taxon>
        <taxon>Enterovirga</taxon>
    </lineage>
</organism>
<protein>
    <submittedName>
        <fullName evidence="2">Uncharacterized protein</fullName>
    </submittedName>
</protein>
<evidence type="ECO:0000313" key="2">
    <source>
        <dbReference type="EMBL" id="TDR90324.1"/>
    </source>
</evidence>
<evidence type="ECO:0000313" key="3">
    <source>
        <dbReference type="Proteomes" id="UP000295122"/>
    </source>
</evidence>
<feature type="compositionally biased region" description="Basic and acidic residues" evidence="1">
    <location>
        <begin position="7"/>
        <end position="22"/>
    </location>
</feature>
<evidence type="ECO:0000256" key="1">
    <source>
        <dbReference type="SAM" id="MobiDB-lite"/>
    </source>
</evidence>
<dbReference type="Proteomes" id="UP000295122">
    <property type="component" value="Unassembled WGS sequence"/>
</dbReference>
<keyword evidence="3" id="KW-1185">Reference proteome</keyword>
<feature type="compositionally biased region" description="Basic and acidic residues" evidence="1">
    <location>
        <begin position="172"/>
        <end position="188"/>
    </location>
</feature>
<dbReference type="AlphaFoldDB" id="A0A4R7BWR5"/>
<proteinExistence type="predicted"/>
<name>A0A4R7BWR5_9HYPH</name>
<comment type="caution">
    <text evidence="2">The sequence shown here is derived from an EMBL/GenBank/DDBJ whole genome shotgun (WGS) entry which is preliminary data.</text>
</comment>
<dbReference type="EMBL" id="SNZR01000013">
    <property type="protein sequence ID" value="TDR90324.1"/>
    <property type="molecule type" value="Genomic_DNA"/>
</dbReference>
<feature type="region of interest" description="Disordered" evidence="1">
    <location>
        <begin position="1"/>
        <end position="23"/>
    </location>
</feature>
<sequence length="232" mass="25270">MARGRPKLSEDEKARRKEDKAAQKAAYVAENALAKMPADREKRIELFDEAARIKTEQQSAAGSYSAQIKRMHEVFGLTKEAIKIRGILAKCRDGVYEATVQQVQILLEDINRPFQLSMFAGEPGQGETEAPGAVFDNTTSGQRQKDVQPQAAKAKEPPAAPSEPRAGLPLDEAQKRLEEAKATAESKRAGKKASAPPPAPVGDADEEDLRPRHLRQADQDRDALDAVAGAIH</sequence>
<feature type="compositionally biased region" description="Basic and acidic residues" evidence="1">
    <location>
        <begin position="209"/>
        <end position="224"/>
    </location>
</feature>
<gene>
    <name evidence="2" type="ORF">EV668_3172</name>
</gene>
<reference evidence="2 3" key="1">
    <citation type="submission" date="2019-03" db="EMBL/GenBank/DDBJ databases">
        <title>Genomic Encyclopedia of Type Strains, Phase IV (KMG-IV): sequencing the most valuable type-strain genomes for metagenomic binning, comparative biology and taxonomic classification.</title>
        <authorList>
            <person name="Goeker M."/>
        </authorList>
    </citation>
    <scope>NUCLEOTIDE SEQUENCE [LARGE SCALE GENOMIC DNA]</scope>
    <source>
        <strain evidence="2 3">DSM 25903</strain>
    </source>
</reference>
<dbReference type="RefSeq" id="WP_133771623.1">
    <property type="nucleotide sequence ID" value="NZ_SNZR01000013.1"/>
</dbReference>
<accession>A0A4R7BWR5</accession>
<feature type="region of interest" description="Disordered" evidence="1">
    <location>
        <begin position="118"/>
        <end position="232"/>
    </location>
</feature>